<dbReference type="PROSITE" id="PS00194">
    <property type="entry name" value="THIOREDOXIN_1"/>
    <property type="match status" value="1"/>
</dbReference>
<dbReference type="RefSeq" id="WP_273016196.1">
    <property type="nucleotide sequence ID" value="NZ_CALBIY010000041.1"/>
</dbReference>
<protein>
    <recommendedName>
        <fullName evidence="4">Conjugal transfer protein TraF</fullName>
    </recommendedName>
</protein>
<reference evidence="2 3" key="1">
    <citation type="journal article" date="2018" name="Nat. Biotechnol.">
        <title>A standardized bacterial taxonomy based on genome phylogeny substantially revises the tree of life.</title>
        <authorList>
            <person name="Parks D.H."/>
            <person name="Chuvochina M."/>
            <person name="Waite D.W."/>
            <person name="Rinke C."/>
            <person name="Skarshewski A."/>
            <person name="Chaumeil P.A."/>
            <person name="Hugenholtz P."/>
        </authorList>
    </citation>
    <scope>NUCLEOTIDE SEQUENCE [LARGE SCALE GENOMIC DNA]</scope>
    <source>
        <strain evidence="2">UBA11621</strain>
    </source>
</reference>
<dbReference type="InterPro" id="IPR039555">
    <property type="entry name" value="TraF/TrbB"/>
</dbReference>
<evidence type="ECO:0008006" key="4">
    <source>
        <dbReference type="Google" id="ProtNLM"/>
    </source>
</evidence>
<dbReference type="CDD" id="cd02947">
    <property type="entry name" value="TRX_family"/>
    <property type="match status" value="1"/>
</dbReference>
<dbReference type="InterPro" id="IPR017937">
    <property type="entry name" value="Thioredoxin_CS"/>
</dbReference>
<dbReference type="Gene3D" id="3.40.30.10">
    <property type="entry name" value="Glutaredoxin"/>
    <property type="match status" value="1"/>
</dbReference>
<comment type="caution">
    <text evidence="2">The sequence shown here is derived from an EMBL/GenBank/DDBJ whole genome shotgun (WGS) entry which is preliminary data.</text>
</comment>
<sequence length="271" mass="31556">MKTLLLIFTALLTFNTVAQSDYEEYRKGRFWGKAPISEEEQEQIDKWTPDPLPTVPAMMKMHPDQIRELEQKHMDYALWKKTPEAVRDYYKIITVIRKNARSFAALHGYNKQMDLSLNAGVDFPITQAGSAIAQKMRQTDYNNKLRNNQDEFALVMFTQEGCEYCYAMDAVLKQFQFKHNWTVKYVDRAQNPDLAARFNIEVAPTVVMIQRDQYNSWLPISYGVVSVPEVEENVYRAVRTIKGEIEPTQFYTPEHQKGRAFDPLANFGETE</sequence>
<dbReference type="Pfam" id="PF13728">
    <property type="entry name" value="TraF"/>
    <property type="match status" value="1"/>
</dbReference>
<dbReference type="AlphaFoldDB" id="A0A358DZ74"/>
<dbReference type="SUPFAM" id="SSF52833">
    <property type="entry name" value="Thioredoxin-like"/>
    <property type="match status" value="1"/>
</dbReference>
<evidence type="ECO:0000313" key="2">
    <source>
        <dbReference type="EMBL" id="HBU51477.1"/>
    </source>
</evidence>
<dbReference type="InterPro" id="IPR036249">
    <property type="entry name" value="Thioredoxin-like_sf"/>
</dbReference>
<gene>
    <name evidence="2" type="ORF">DEB45_09460</name>
</gene>
<dbReference type="EMBL" id="DONK01000137">
    <property type="protein sequence ID" value="HBU51477.1"/>
    <property type="molecule type" value="Genomic_DNA"/>
</dbReference>
<keyword evidence="1" id="KW-0676">Redox-active center</keyword>
<organism evidence="2 3">
    <name type="scientific">Alteromonas australica</name>
    <dbReference type="NCBI Taxonomy" id="589873"/>
    <lineage>
        <taxon>Bacteria</taxon>
        <taxon>Pseudomonadati</taxon>
        <taxon>Pseudomonadota</taxon>
        <taxon>Gammaproteobacteria</taxon>
        <taxon>Alteromonadales</taxon>
        <taxon>Alteromonadaceae</taxon>
        <taxon>Alteromonas/Salinimonas group</taxon>
        <taxon>Alteromonas</taxon>
    </lineage>
</organism>
<evidence type="ECO:0000313" key="3">
    <source>
        <dbReference type="Proteomes" id="UP000264779"/>
    </source>
</evidence>
<proteinExistence type="predicted"/>
<dbReference type="Proteomes" id="UP000264779">
    <property type="component" value="Unassembled WGS sequence"/>
</dbReference>
<name>A0A358DZ74_9ALTE</name>
<evidence type="ECO:0000256" key="1">
    <source>
        <dbReference type="ARBA" id="ARBA00023284"/>
    </source>
</evidence>
<accession>A0A358DZ74</accession>